<evidence type="ECO:0000256" key="1">
    <source>
        <dbReference type="SAM" id="SignalP"/>
    </source>
</evidence>
<protein>
    <recommendedName>
        <fullName evidence="4">Antifreeze protein</fullName>
    </recommendedName>
</protein>
<reference evidence="2 3" key="2">
    <citation type="journal article" date="2013" name="PLoS Genet.">
        <title>Comparative genome structure, secondary metabolite, and effector coding capacity across Cochliobolus pathogens.</title>
        <authorList>
            <person name="Condon B.J."/>
            <person name="Leng Y."/>
            <person name="Wu D."/>
            <person name="Bushley K.E."/>
            <person name="Ohm R.A."/>
            <person name="Otillar R."/>
            <person name="Martin J."/>
            <person name="Schackwitz W."/>
            <person name="Grimwood J."/>
            <person name="MohdZainudin N."/>
            <person name="Xue C."/>
            <person name="Wang R."/>
            <person name="Manning V.A."/>
            <person name="Dhillon B."/>
            <person name="Tu Z.J."/>
            <person name="Steffenson B.J."/>
            <person name="Salamov A."/>
            <person name="Sun H."/>
            <person name="Lowry S."/>
            <person name="LaButti K."/>
            <person name="Han J."/>
            <person name="Copeland A."/>
            <person name="Lindquist E."/>
            <person name="Barry K."/>
            <person name="Schmutz J."/>
            <person name="Baker S.E."/>
            <person name="Ciuffetti L.M."/>
            <person name="Grigoriev I.V."/>
            <person name="Zhong S."/>
            <person name="Turgeon B.G."/>
        </authorList>
    </citation>
    <scope>NUCLEOTIDE SEQUENCE [LARGE SCALE GENOMIC DNA]</scope>
    <source>
        <strain evidence="3">28A</strain>
    </source>
</reference>
<gene>
    <name evidence="2" type="ORF">SETTUDRAFT_30571</name>
</gene>
<accession>R0J5C8</accession>
<evidence type="ECO:0000313" key="3">
    <source>
        <dbReference type="Proteomes" id="UP000016935"/>
    </source>
</evidence>
<feature type="signal peptide" evidence="1">
    <location>
        <begin position="1"/>
        <end position="18"/>
    </location>
</feature>
<keyword evidence="1" id="KW-0732">Signal</keyword>
<dbReference type="EMBL" id="KB908481">
    <property type="protein sequence ID" value="EOA92095.1"/>
    <property type="molecule type" value="Genomic_DNA"/>
</dbReference>
<feature type="chain" id="PRO_5004342610" description="Antifreeze protein" evidence="1">
    <location>
        <begin position="19"/>
        <end position="134"/>
    </location>
</feature>
<dbReference type="AlphaFoldDB" id="R0J5C8"/>
<reference evidence="2 3" key="1">
    <citation type="journal article" date="2012" name="PLoS Pathog.">
        <title>Diverse lifestyles and strategies of plant pathogenesis encoded in the genomes of eighteen Dothideomycetes fungi.</title>
        <authorList>
            <person name="Ohm R.A."/>
            <person name="Feau N."/>
            <person name="Henrissat B."/>
            <person name="Schoch C.L."/>
            <person name="Horwitz B.A."/>
            <person name="Barry K.W."/>
            <person name="Condon B.J."/>
            <person name="Copeland A.C."/>
            <person name="Dhillon B."/>
            <person name="Glaser F."/>
            <person name="Hesse C.N."/>
            <person name="Kosti I."/>
            <person name="LaButti K."/>
            <person name="Lindquist E.A."/>
            <person name="Lucas S."/>
            <person name="Salamov A.A."/>
            <person name="Bradshaw R.E."/>
            <person name="Ciuffetti L."/>
            <person name="Hamelin R.C."/>
            <person name="Kema G.H.J."/>
            <person name="Lawrence C."/>
            <person name="Scott J.A."/>
            <person name="Spatafora J.W."/>
            <person name="Turgeon B.G."/>
            <person name="de Wit P.J.G.M."/>
            <person name="Zhong S."/>
            <person name="Goodwin S.B."/>
            <person name="Grigoriev I.V."/>
        </authorList>
    </citation>
    <scope>NUCLEOTIDE SEQUENCE [LARGE SCALE GENOMIC DNA]</scope>
    <source>
        <strain evidence="3">28A</strain>
    </source>
</reference>
<sequence length="134" mass="12991">MYSLQAIMIATLVASSSAASIYPRQNAIACNVARFQIVAALAQTGNSVDKIQDQTVATAAQAGLDNASAGIGQIAKAILTGAAPPADARDQTAAGITAATQALGGGDASDSAVVSAQSSIADAATAGKAVLANC</sequence>
<evidence type="ECO:0008006" key="4">
    <source>
        <dbReference type="Google" id="ProtNLM"/>
    </source>
</evidence>
<dbReference type="GeneID" id="19403448"/>
<evidence type="ECO:0000313" key="2">
    <source>
        <dbReference type="EMBL" id="EOA92095.1"/>
    </source>
</evidence>
<dbReference type="eggNOG" id="ENOG502SSSQ">
    <property type="taxonomic scope" value="Eukaryota"/>
</dbReference>
<dbReference type="Proteomes" id="UP000016935">
    <property type="component" value="Unassembled WGS sequence"/>
</dbReference>
<name>R0J5C8_EXST2</name>
<dbReference type="OrthoDB" id="3178264at2759"/>
<keyword evidence="3" id="KW-1185">Reference proteome</keyword>
<organism evidence="2 3">
    <name type="scientific">Exserohilum turcicum (strain 28A)</name>
    <name type="common">Northern leaf blight fungus</name>
    <name type="synonym">Setosphaeria turcica</name>
    <dbReference type="NCBI Taxonomy" id="671987"/>
    <lineage>
        <taxon>Eukaryota</taxon>
        <taxon>Fungi</taxon>
        <taxon>Dikarya</taxon>
        <taxon>Ascomycota</taxon>
        <taxon>Pezizomycotina</taxon>
        <taxon>Dothideomycetes</taxon>
        <taxon>Pleosporomycetidae</taxon>
        <taxon>Pleosporales</taxon>
        <taxon>Pleosporineae</taxon>
        <taxon>Pleosporaceae</taxon>
        <taxon>Exserohilum</taxon>
    </lineage>
</organism>
<proteinExistence type="predicted"/>
<dbReference type="RefSeq" id="XP_008020240.1">
    <property type="nucleotide sequence ID" value="XM_008022049.1"/>
</dbReference>
<dbReference type="STRING" id="671987.R0J5C8"/>
<dbReference type="HOGENOM" id="CLU_141129_1_0_1"/>